<dbReference type="Proteomes" id="UP000185487">
    <property type="component" value="Chromosome"/>
</dbReference>
<dbReference type="InterPro" id="IPR027417">
    <property type="entry name" value="P-loop_NTPase"/>
</dbReference>
<organism evidence="2 4">
    <name type="scientific">Methylobacterium phyllosphaerae</name>
    <dbReference type="NCBI Taxonomy" id="418223"/>
    <lineage>
        <taxon>Bacteria</taxon>
        <taxon>Pseudomonadati</taxon>
        <taxon>Pseudomonadota</taxon>
        <taxon>Alphaproteobacteria</taxon>
        <taxon>Hyphomicrobiales</taxon>
        <taxon>Methylobacteriaceae</taxon>
        <taxon>Methylobacterium</taxon>
    </lineage>
</organism>
<gene>
    <name evidence="1" type="ORF">MCBMB27_01503</name>
    <name evidence="2" type="ORF">SAMN05192567_101289</name>
</gene>
<name>A0AAE8HN04_9HYPH</name>
<protein>
    <submittedName>
        <fullName evidence="2">Uncharacterized protein</fullName>
    </submittedName>
</protein>
<dbReference type="EMBL" id="CP015367">
    <property type="protein sequence ID" value="APT30794.1"/>
    <property type="molecule type" value="Genomic_DNA"/>
</dbReference>
<dbReference type="AlphaFoldDB" id="A0AAE8HN04"/>
<dbReference type="SUPFAM" id="SSF52540">
    <property type="entry name" value="P-loop containing nucleoside triphosphate hydrolases"/>
    <property type="match status" value="1"/>
</dbReference>
<dbReference type="GeneID" id="96604590"/>
<reference evidence="1 3" key="1">
    <citation type="submission" date="2016-04" db="EMBL/GenBank/DDBJ databases">
        <title>Complete genome sequencing and analysis of CBMB27, Methylobacterium phyllosphaerae isolated from leaf tissues of rice (Oryza sativa L.).</title>
        <authorList>
            <person name="Lee Y."/>
            <person name="Hwangbo K."/>
            <person name="Chung H."/>
            <person name="Yoo J."/>
            <person name="Kim K.Y."/>
            <person name="Sa T.M."/>
            <person name="Um Y."/>
            <person name="Madhaiyan M."/>
        </authorList>
    </citation>
    <scope>NUCLEOTIDE SEQUENCE [LARGE SCALE GENOMIC DNA]</scope>
    <source>
        <strain evidence="1 3">CBMB27</strain>
    </source>
</reference>
<reference evidence="2 4" key="2">
    <citation type="submission" date="2016-10" db="EMBL/GenBank/DDBJ databases">
        <authorList>
            <person name="Varghese N."/>
            <person name="Submissions S."/>
        </authorList>
    </citation>
    <scope>NUCLEOTIDE SEQUENCE [LARGE SCALE GENOMIC DNA]</scope>
    <source>
        <strain evidence="2 4">CBMB27</strain>
    </source>
</reference>
<dbReference type="KEGG" id="mphy:MCBMB27_01503"/>
<evidence type="ECO:0000313" key="4">
    <source>
        <dbReference type="Proteomes" id="UP000199140"/>
    </source>
</evidence>
<dbReference type="Proteomes" id="UP000199140">
    <property type="component" value="Unassembled WGS sequence"/>
</dbReference>
<proteinExistence type="predicted"/>
<accession>A0AAE8HN04</accession>
<evidence type="ECO:0000313" key="3">
    <source>
        <dbReference type="Proteomes" id="UP000185487"/>
    </source>
</evidence>
<keyword evidence="3" id="KW-1185">Reference proteome</keyword>
<dbReference type="EMBL" id="FOPK01000001">
    <property type="protein sequence ID" value="SFG25921.1"/>
    <property type="molecule type" value="Genomic_DNA"/>
</dbReference>
<evidence type="ECO:0000313" key="2">
    <source>
        <dbReference type="EMBL" id="SFG25921.1"/>
    </source>
</evidence>
<dbReference type="RefSeq" id="WP_043383043.1">
    <property type="nucleotide sequence ID" value="NZ_CP015367.1"/>
</dbReference>
<sequence>MRRAIVHIGMPRTGSTAFQEVLARLRPRLASVGICYPNLAPPGAPGSDDVNHYRLGQALDRRRGAAERREALARLDAILATTPADTVVLSYEDFSVQRPLWRVPEILSDLFARRGFALEAALVVKPQGEQLASAYALRAQVVAEGRTFRGFLRSEGASGRYDYAARLEPWLRAAAGRVTALPYRDRRSDAPLLARLVDGLGLGARLAPLLGPADLEYRTNRSSGPVAVEASRRLYRLGVHRQVTGHPRLLGHVLDEWAWARGLDAERFRGDAPDGLARVAARYAAANARFAAACWGQSWDAVIDPAPAAPPNELAAGPIAPETEAAVDALVRAATAQAAFRSPPAWWWRTAHILEECQARLGEAVGCPVWRVP</sequence>
<evidence type="ECO:0000313" key="1">
    <source>
        <dbReference type="EMBL" id="APT30794.1"/>
    </source>
</evidence>